<organism evidence="1 2">
    <name type="scientific">Melia azedarach</name>
    <name type="common">Chinaberry tree</name>
    <dbReference type="NCBI Taxonomy" id="155640"/>
    <lineage>
        <taxon>Eukaryota</taxon>
        <taxon>Viridiplantae</taxon>
        <taxon>Streptophyta</taxon>
        <taxon>Embryophyta</taxon>
        <taxon>Tracheophyta</taxon>
        <taxon>Spermatophyta</taxon>
        <taxon>Magnoliopsida</taxon>
        <taxon>eudicotyledons</taxon>
        <taxon>Gunneridae</taxon>
        <taxon>Pentapetalae</taxon>
        <taxon>rosids</taxon>
        <taxon>malvids</taxon>
        <taxon>Sapindales</taxon>
        <taxon>Meliaceae</taxon>
        <taxon>Melia</taxon>
    </lineage>
</organism>
<comment type="caution">
    <text evidence="1">The sequence shown here is derived from an EMBL/GenBank/DDBJ whole genome shotgun (WGS) entry which is preliminary data.</text>
</comment>
<dbReference type="Proteomes" id="UP001164539">
    <property type="component" value="Chromosome 1"/>
</dbReference>
<accession>A0ACC1Z447</accession>
<name>A0ACC1Z447_MELAZ</name>
<gene>
    <name evidence="1" type="ORF">OWV82_002745</name>
</gene>
<reference evidence="1 2" key="1">
    <citation type="journal article" date="2023" name="Science">
        <title>Complex scaffold remodeling in plant triterpene biosynthesis.</title>
        <authorList>
            <person name="De La Pena R."/>
            <person name="Hodgson H."/>
            <person name="Liu J.C."/>
            <person name="Stephenson M.J."/>
            <person name="Martin A.C."/>
            <person name="Owen C."/>
            <person name="Harkess A."/>
            <person name="Leebens-Mack J."/>
            <person name="Jimenez L.E."/>
            <person name="Osbourn A."/>
            <person name="Sattely E.S."/>
        </authorList>
    </citation>
    <scope>NUCLEOTIDE SEQUENCE [LARGE SCALE GENOMIC DNA]</scope>
    <source>
        <strain evidence="2">cv. JPN11</strain>
        <tissue evidence="1">Leaf</tissue>
    </source>
</reference>
<sequence>MQQHSSEFLLQLLQRFIKNSNQIKQIHSRLITENHVHYIPKNTSPNSNIYKTTLLHNTLIRAYLNINQPNKTLLIFTLMLARQIPPNARTFPSLIKAVSLLPSLSSLTLHAQALQRGVLADPFLRTSLVGLYSGMYDLRNARLVFEEISSPCIIACNAMIDAYATNGDMGSAVLLFKSMLSRDVVSWTSVINGFATNGCFAEAISFFKNMMVNEDYVRPNEATYVSVLSSCAGLVKGGGVYLGKQVHGYVFRNEIVLSVNMGTALIDLYGKSGYLDSAKRVFKQMVFKQVCTWNAMISSLASNGREQEALHLFQEMKEQGICVNEVTFVAVLTACSRARLVKLGLELFHSMLGEFRVKPIMEHYGCVVDLLGRAGFLSEAIEFIRSMPFEPDASVLGALLGACKIHGAVEIGNEVGGRLLELQPQHSGQYVLLSNIYAELERWSHAADLRKAMIEAGIRKIPAFSLIDST</sequence>
<keyword evidence="2" id="KW-1185">Reference proteome</keyword>
<evidence type="ECO:0000313" key="2">
    <source>
        <dbReference type="Proteomes" id="UP001164539"/>
    </source>
</evidence>
<proteinExistence type="predicted"/>
<evidence type="ECO:0000313" key="1">
    <source>
        <dbReference type="EMBL" id="KAJ4730064.1"/>
    </source>
</evidence>
<protein>
    <submittedName>
        <fullName evidence="1">Pentatricopeptide repeat-containing protein</fullName>
    </submittedName>
</protein>
<dbReference type="EMBL" id="CM051394">
    <property type="protein sequence ID" value="KAJ4730064.1"/>
    <property type="molecule type" value="Genomic_DNA"/>
</dbReference>